<proteinExistence type="predicted"/>
<gene>
    <name evidence="2" type="ORF">KC19_11G063700</name>
</gene>
<dbReference type="PANTHER" id="PTHR44329:SF260">
    <property type="entry name" value="PROTEIN KINASE DOMAIN-CONTAINING PROTEIN"/>
    <property type="match status" value="1"/>
</dbReference>
<dbReference type="AlphaFoldDB" id="A0A8T0GHC8"/>
<dbReference type="InterPro" id="IPR000719">
    <property type="entry name" value="Prot_kinase_dom"/>
</dbReference>
<evidence type="ECO:0000313" key="3">
    <source>
        <dbReference type="Proteomes" id="UP000822688"/>
    </source>
</evidence>
<dbReference type="Gene3D" id="1.10.510.10">
    <property type="entry name" value="Transferase(Phosphotransferase) domain 1"/>
    <property type="match status" value="1"/>
</dbReference>
<dbReference type="Proteomes" id="UP000822688">
    <property type="component" value="Chromosome 11"/>
</dbReference>
<name>A0A8T0GHC8_CERPU</name>
<dbReference type="InterPro" id="IPR051681">
    <property type="entry name" value="Ser/Thr_Kinases-Pseudokinases"/>
</dbReference>
<organism evidence="2 3">
    <name type="scientific">Ceratodon purpureus</name>
    <name type="common">Fire moss</name>
    <name type="synonym">Dicranum purpureum</name>
    <dbReference type="NCBI Taxonomy" id="3225"/>
    <lineage>
        <taxon>Eukaryota</taxon>
        <taxon>Viridiplantae</taxon>
        <taxon>Streptophyta</taxon>
        <taxon>Embryophyta</taxon>
        <taxon>Bryophyta</taxon>
        <taxon>Bryophytina</taxon>
        <taxon>Bryopsida</taxon>
        <taxon>Dicranidae</taxon>
        <taxon>Pseudoditrichales</taxon>
        <taxon>Ditrichaceae</taxon>
        <taxon>Ceratodon</taxon>
    </lineage>
</organism>
<protein>
    <recommendedName>
        <fullName evidence="1">Protein kinase domain-containing protein</fullName>
    </recommendedName>
</protein>
<dbReference type="GO" id="GO:0005524">
    <property type="term" value="F:ATP binding"/>
    <property type="evidence" value="ECO:0007669"/>
    <property type="project" value="InterPro"/>
</dbReference>
<dbReference type="Pfam" id="PF00069">
    <property type="entry name" value="Pkinase"/>
    <property type="match status" value="1"/>
</dbReference>
<dbReference type="InterPro" id="IPR008271">
    <property type="entry name" value="Ser/Thr_kinase_AS"/>
</dbReference>
<feature type="domain" description="Protein kinase" evidence="1">
    <location>
        <begin position="208"/>
        <end position="489"/>
    </location>
</feature>
<dbReference type="PROSITE" id="PS00108">
    <property type="entry name" value="PROTEIN_KINASE_ST"/>
    <property type="match status" value="1"/>
</dbReference>
<keyword evidence="3" id="KW-1185">Reference proteome</keyword>
<sequence>MSGLCLELARLTGRSPTETVDTWLDEFGEELVSELLLDTMELERFEQGPDNELRSYLDKKMGTDDNLQFFRLSADFSKIPSWKVIKYRWLLANESESFYRCISTEEQWLRTVIQPQKQNPDAIEIHSNVVPRQAYLTRLAGVMPNCPGRVLCMRGFVPTGVLLRDAEPPRQCCENCTLMTQLRGGAGHTDAAVAKFWEFLNEDVFKTVTGHASLGQGSQGGVEKIMWRKGIFVRKRFDLSQKPYFIREFSVAINVSHPNIVHYFGYSLWSDEAEYSDLYMELLEGDLEKLLFEGARKEEDRLSYEDSLEVLLQIAKAMRHLHERNFVHGDLKPGNIFVSRLPMPHSDAQFCLVKVADFGCAQYVDSNSGATVKPFDYAIGTLHYAAPEVLRCRKHRDSSLIRHPQKIDVYSFGVVAYQVITGVTIVYPKGLRGIRDRVMDGTLRPDDPSLRKLPVLDDDCLSLLRFVRKCWDPNPDERPTFEQICARLY</sequence>
<dbReference type="SUPFAM" id="SSF56112">
    <property type="entry name" value="Protein kinase-like (PK-like)"/>
    <property type="match status" value="1"/>
</dbReference>
<dbReference type="EMBL" id="CM026432">
    <property type="protein sequence ID" value="KAG0556572.1"/>
    <property type="molecule type" value="Genomic_DNA"/>
</dbReference>
<dbReference type="InterPro" id="IPR011009">
    <property type="entry name" value="Kinase-like_dom_sf"/>
</dbReference>
<accession>A0A8T0GHC8</accession>
<evidence type="ECO:0000313" key="2">
    <source>
        <dbReference type="EMBL" id="KAG0556572.1"/>
    </source>
</evidence>
<comment type="caution">
    <text evidence="2">The sequence shown here is derived from an EMBL/GenBank/DDBJ whole genome shotgun (WGS) entry which is preliminary data.</text>
</comment>
<dbReference type="PANTHER" id="PTHR44329">
    <property type="entry name" value="SERINE/THREONINE-PROTEIN KINASE TNNI3K-RELATED"/>
    <property type="match status" value="1"/>
</dbReference>
<dbReference type="SMART" id="SM00220">
    <property type="entry name" value="S_TKc"/>
    <property type="match status" value="1"/>
</dbReference>
<reference evidence="2 3" key="1">
    <citation type="submission" date="2020-06" db="EMBL/GenBank/DDBJ databases">
        <title>WGS assembly of Ceratodon purpureus strain R40.</title>
        <authorList>
            <person name="Carey S.B."/>
            <person name="Jenkins J."/>
            <person name="Shu S."/>
            <person name="Lovell J.T."/>
            <person name="Sreedasyam A."/>
            <person name="Maumus F."/>
            <person name="Tiley G.P."/>
            <person name="Fernandez-Pozo N."/>
            <person name="Barry K."/>
            <person name="Chen C."/>
            <person name="Wang M."/>
            <person name="Lipzen A."/>
            <person name="Daum C."/>
            <person name="Saski C.A."/>
            <person name="Payton A.C."/>
            <person name="Mcbreen J.C."/>
            <person name="Conrad R.E."/>
            <person name="Kollar L.M."/>
            <person name="Olsson S."/>
            <person name="Huttunen S."/>
            <person name="Landis J.B."/>
            <person name="Wickett N.J."/>
            <person name="Johnson M.G."/>
            <person name="Rensing S.A."/>
            <person name="Grimwood J."/>
            <person name="Schmutz J."/>
            <person name="Mcdaniel S.F."/>
        </authorList>
    </citation>
    <scope>NUCLEOTIDE SEQUENCE [LARGE SCALE GENOMIC DNA]</scope>
    <source>
        <strain evidence="2 3">R40</strain>
    </source>
</reference>
<evidence type="ECO:0000259" key="1">
    <source>
        <dbReference type="PROSITE" id="PS50011"/>
    </source>
</evidence>
<dbReference type="PROSITE" id="PS50011">
    <property type="entry name" value="PROTEIN_KINASE_DOM"/>
    <property type="match status" value="1"/>
</dbReference>
<dbReference type="GO" id="GO:0004674">
    <property type="term" value="F:protein serine/threonine kinase activity"/>
    <property type="evidence" value="ECO:0007669"/>
    <property type="project" value="TreeGrafter"/>
</dbReference>